<dbReference type="InterPro" id="IPR001584">
    <property type="entry name" value="Integrase_cat-core"/>
</dbReference>
<evidence type="ECO:0000256" key="2">
    <source>
        <dbReference type="SAM" id="MobiDB-lite"/>
    </source>
</evidence>
<keyword evidence="3" id="KW-0472">Membrane</keyword>
<dbReference type="InterPro" id="IPR036397">
    <property type="entry name" value="RNaseH_sf"/>
</dbReference>
<dbReference type="Pfam" id="PF13962">
    <property type="entry name" value="PGG"/>
    <property type="match status" value="1"/>
</dbReference>
<feature type="domain" description="Integrase catalytic" evidence="4">
    <location>
        <begin position="580"/>
        <end position="740"/>
    </location>
</feature>
<reference evidence="5 6" key="1">
    <citation type="submission" date="2013-09" db="EMBL/GenBank/DDBJ databases">
        <title>Corchorus capsularis genome sequencing.</title>
        <authorList>
            <person name="Alam M."/>
            <person name="Haque M.S."/>
            <person name="Islam M.S."/>
            <person name="Emdad E.M."/>
            <person name="Islam M.M."/>
            <person name="Ahmed B."/>
            <person name="Halim A."/>
            <person name="Hossen Q.M.M."/>
            <person name="Hossain M.Z."/>
            <person name="Ahmed R."/>
            <person name="Khan M.M."/>
            <person name="Islam R."/>
            <person name="Rashid M.M."/>
            <person name="Khan S.A."/>
            <person name="Rahman M.S."/>
            <person name="Alam M."/>
        </authorList>
    </citation>
    <scope>NUCLEOTIDE SEQUENCE [LARGE SCALE GENOMIC DNA]</scope>
    <source>
        <strain evidence="6">cv. CVL-1</strain>
        <tissue evidence="5">Whole seedling</tissue>
    </source>
</reference>
<name>A0A1R3GXP0_COCAP</name>
<dbReference type="SUPFAM" id="SSF48403">
    <property type="entry name" value="Ankyrin repeat"/>
    <property type="match status" value="2"/>
</dbReference>
<dbReference type="Gene3D" id="3.30.420.10">
    <property type="entry name" value="Ribonuclease H-like superfamily/Ribonuclease H"/>
    <property type="match status" value="1"/>
</dbReference>
<dbReference type="GO" id="GO:0015074">
    <property type="term" value="P:DNA integration"/>
    <property type="evidence" value="ECO:0007669"/>
    <property type="project" value="InterPro"/>
</dbReference>
<dbReference type="Pfam" id="PF25597">
    <property type="entry name" value="SH3_retrovirus"/>
    <property type="match status" value="1"/>
</dbReference>
<dbReference type="PROSITE" id="PS50994">
    <property type="entry name" value="INTEGRASE"/>
    <property type="match status" value="1"/>
</dbReference>
<dbReference type="PANTHER" id="PTHR24128">
    <property type="entry name" value="HOMEOBOX PROTEIN WARIAI"/>
    <property type="match status" value="1"/>
</dbReference>
<dbReference type="PROSITE" id="PS50088">
    <property type="entry name" value="ANK_REPEAT"/>
    <property type="match status" value="1"/>
</dbReference>
<dbReference type="Gene3D" id="1.25.40.20">
    <property type="entry name" value="Ankyrin repeat-containing domain"/>
    <property type="match status" value="2"/>
</dbReference>
<dbReference type="InterPro" id="IPR012337">
    <property type="entry name" value="RNaseH-like_sf"/>
</dbReference>
<accession>A0A1R3GXP0</accession>
<dbReference type="PROSITE" id="PS50297">
    <property type="entry name" value="ANK_REP_REGION"/>
    <property type="match status" value="1"/>
</dbReference>
<dbReference type="EMBL" id="AWWV01013113">
    <property type="protein sequence ID" value="OMO62875.1"/>
    <property type="molecule type" value="Genomic_DNA"/>
</dbReference>
<keyword evidence="3" id="KW-0812">Transmembrane</keyword>
<comment type="caution">
    <text evidence="5">The sequence shown here is derived from an EMBL/GenBank/DDBJ whole genome shotgun (WGS) entry which is preliminary data.</text>
</comment>
<keyword evidence="1" id="KW-0040">ANK repeat</keyword>
<organism evidence="5 6">
    <name type="scientific">Corchorus capsularis</name>
    <name type="common">Jute</name>
    <dbReference type="NCBI Taxonomy" id="210143"/>
    <lineage>
        <taxon>Eukaryota</taxon>
        <taxon>Viridiplantae</taxon>
        <taxon>Streptophyta</taxon>
        <taxon>Embryophyta</taxon>
        <taxon>Tracheophyta</taxon>
        <taxon>Spermatophyta</taxon>
        <taxon>Magnoliopsida</taxon>
        <taxon>eudicotyledons</taxon>
        <taxon>Gunneridae</taxon>
        <taxon>Pentapetalae</taxon>
        <taxon>rosids</taxon>
        <taxon>malvids</taxon>
        <taxon>Malvales</taxon>
        <taxon>Malvaceae</taxon>
        <taxon>Grewioideae</taxon>
        <taxon>Apeibeae</taxon>
        <taxon>Corchorus</taxon>
    </lineage>
</organism>
<feature type="region of interest" description="Disordered" evidence="2">
    <location>
        <begin position="836"/>
        <end position="917"/>
    </location>
</feature>
<feature type="region of interest" description="Disordered" evidence="2">
    <location>
        <begin position="528"/>
        <end position="548"/>
    </location>
</feature>
<dbReference type="InterPro" id="IPR036770">
    <property type="entry name" value="Ankyrin_rpt-contain_sf"/>
</dbReference>
<feature type="transmembrane region" description="Helical" evidence="3">
    <location>
        <begin position="1551"/>
        <end position="1575"/>
    </location>
</feature>
<feature type="compositionally biased region" description="Low complexity" evidence="2">
    <location>
        <begin position="897"/>
        <end position="916"/>
    </location>
</feature>
<dbReference type="SUPFAM" id="SSF53098">
    <property type="entry name" value="Ribonuclease H-like"/>
    <property type="match status" value="1"/>
</dbReference>
<dbReference type="SMART" id="SM00248">
    <property type="entry name" value="ANK"/>
    <property type="match status" value="10"/>
</dbReference>
<dbReference type="GO" id="GO:0003676">
    <property type="term" value="F:nucleic acid binding"/>
    <property type="evidence" value="ECO:0007669"/>
    <property type="project" value="InterPro"/>
</dbReference>
<dbReference type="Pfam" id="PF14223">
    <property type="entry name" value="Retrotran_gag_2"/>
    <property type="match status" value="1"/>
</dbReference>
<protein>
    <recommendedName>
        <fullName evidence="4">Integrase catalytic domain-containing protein</fullName>
    </recommendedName>
</protein>
<keyword evidence="3" id="KW-1133">Transmembrane helix</keyword>
<dbReference type="Pfam" id="PF12796">
    <property type="entry name" value="Ank_2"/>
    <property type="match status" value="1"/>
</dbReference>
<dbReference type="Proteomes" id="UP000188268">
    <property type="component" value="Unassembled WGS sequence"/>
</dbReference>
<dbReference type="InterPro" id="IPR057670">
    <property type="entry name" value="SH3_retrovirus"/>
</dbReference>
<feature type="transmembrane region" description="Helical" evidence="3">
    <location>
        <begin position="1477"/>
        <end position="1495"/>
    </location>
</feature>
<feature type="compositionally biased region" description="Polar residues" evidence="2">
    <location>
        <begin position="836"/>
        <end position="861"/>
    </location>
</feature>
<dbReference type="Pfam" id="PF13637">
    <property type="entry name" value="Ank_4"/>
    <property type="match status" value="1"/>
</dbReference>
<feature type="repeat" description="ANK" evidence="1">
    <location>
        <begin position="1372"/>
        <end position="1404"/>
    </location>
</feature>
<evidence type="ECO:0000256" key="3">
    <source>
        <dbReference type="SAM" id="Phobius"/>
    </source>
</evidence>
<sequence>MEERLKRAVEAGDTDEFYRCIREDPNVLDRIDEAEFIDTPLHVAAARDHVDFALAIMNLKPSFARKLNQEVYSPIHLALQNGHKEIVFRLLEIDKDLVRVKGKESYTPFHHVVENENLEFITQFLKDCPECIEDVTIRNETALHIAAKNDRVDALEVLLRWLQRSHIYGKDSKTHLLNLKDGDDNTVLHIAAYHTQPQMMKLLIECKVDMMEINIRDLTALDILETQRQSLNRDICLKLLRSKGALNASSIPIIEDSYNSFRSKITFLERIVMGMVGPIMTMSADRINALLVGLTLVITAIYQAILSPPGGVVQGDITMNATEAAEAGVGNSVMDAPTFQAQIKPIIQSYNLTAHIEGDVAAPAPTLANNQPNPAYQSWFQRDQMVLVWITCSLSEGVLSQVVGVTTAKQAWEKLVTSFSSGAKPQIRQIRAALLKIERKQESITAYMQRAKGYFDQLAALNSPIDEELLVDAVLGGLREIYRPFTRALEAKLEPIKFANLYGSLLSEESQLGAEQTTIAIPPTAQFAARQNPQSRGRGRRGGRGRGWQNFAAQNSIRHHHHLMCKECPTPRSQNNRNQSTVKPQNNLAAIQPPNTSTWLADSGATHHLTADLENLGIHNEYAGPDSVTIGNEPLLKNSLTGQSSPFKPDWGGEYQALTEYLAQNEITQRSSCPHTPEQNGCAERKHRHIVETGLALMYHAGVPLTYWAYAFDAAVYIINRLPTPRLNHKSPFETIFHEKPKYNTLRTFGCLCYPWLRPYAQNKLSPQSTKCVFLGYSKLHKGYRCLDFETGKIHISRHVLFDEQVFPFQVSNGQEAPNVASPNYLSPLSISRTENNTFSLPKSTPKTTPINSPTQPISNKSQDKSPDPITEPMSPTHNKTESSLPITPTKPSQIENTSSSSSSTVKSPSTVKNTSPGLSLVVDFTRYDQNHVPNPGKTRSMVTRAQTGNLKPKPKAASHIVLDSVEPTSAAQALKSPLWRQAMVEEYNALIQNGTWELVPRDTAKNIIGCKWVFQIKKHQDGRVERFKARLVAKDLGDISFFLGVEATRDSNGMLLTQQKYIGELLDKAKMSSANSISSPACPQQNLIQNDGEIFSDQTLYRSIVGGLQYLSFTRPNITFAVNRVSQYMHSPMQSYWIAVKRILRYLVGTKDHGLYFSRQSSPLLHAYSDSDWGGCLDDRKSTTDVAIFYGNNLIQIGEGDINGLYSCIREDANVLRHIDEAEFVDTPLHIAALRGHTDFAVAIVHLKPSFATRLNQDANSPIHLALQNDHRETILRLLNVDMNLVRVKGKDGYTIFHHVVEDGNLEFLTQFLKVCPECVEDLTIRNETALHIAAKSYRLDVLEILVRWILRNDMYCKVSRNHLFNSKDSDGNTVLHIASYNTQPQMIKLLLECKVDMKEINKKDLTALDILERQERTRNREICLKILQNKGALNASSISRSIVPTYKSLQSKITLFEEISMGLLGPIMNMAPERINTLLVGLTLIITAIYSAILNPPGGVWQGDAGEPGVGNSVMDPVTFQAFFAVNYAVYIFAAFSVVVLIQVVTSSAAIGIMAEILAALFTCSFVGAWLVIVPKNADFFIDILHFPNLSRALELKLGPLYFLFLLASMEGCRRLCLMFKRCQLPNNTVVSHFLKPKAEPPRPCPSQVALANYACEKVPVFVFPSPPTAEPPAEPPEGGDYEYGNGLNWRLAMTLQSSSVKSAASPTHVVADL</sequence>
<evidence type="ECO:0000313" key="6">
    <source>
        <dbReference type="Proteomes" id="UP000188268"/>
    </source>
</evidence>
<keyword evidence="6" id="KW-1185">Reference proteome</keyword>
<dbReference type="Gramene" id="OMO62875">
    <property type="protein sequence ID" value="OMO62875"/>
    <property type="gene ID" value="CCACVL1_22594"/>
</dbReference>
<feature type="transmembrane region" description="Helical" evidence="3">
    <location>
        <begin position="1524"/>
        <end position="1544"/>
    </location>
</feature>
<evidence type="ECO:0000256" key="1">
    <source>
        <dbReference type="PROSITE-ProRule" id="PRU00023"/>
    </source>
</evidence>
<feature type="compositionally biased region" description="Polar residues" evidence="2">
    <location>
        <begin position="874"/>
        <end position="896"/>
    </location>
</feature>
<evidence type="ECO:0000313" key="5">
    <source>
        <dbReference type="EMBL" id="OMO62875.1"/>
    </source>
</evidence>
<dbReference type="OrthoDB" id="1938465at2759"/>
<dbReference type="PANTHER" id="PTHR24128:SF46">
    <property type="entry name" value="ALPHA-LATROTOXIN-LHE1A-LIKE ISOFORM X1"/>
    <property type="match status" value="1"/>
</dbReference>
<proteinExistence type="predicted"/>
<gene>
    <name evidence="5" type="ORF">CCACVL1_22594</name>
</gene>
<evidence type="ECO:0000259" key="4">
    <source>
        <dbReference type="PROSITE" id="PS50994"/>
    </source>
</evidence>
<dbReference type="InterPro" id="IPR026961">
    <property type="entry name" value="PGG_dom"/>
</dbReference>
<dbReference type="Pfam" id="PF00023">
    <property type="entry name" value="Ank"/>
    <property type="match status" value="1"/>
</dbReference>
<dbReference type="InterPro" id="IPR002110">
    <property type="entry name" value="Ankyrin_rpt"/>
</dbReference>